<keyword evidence="2 5" id="KW-0812">Transmembrane</keyword>
<name>A0A1Y5PID9_9MYCO</name>
<dbReference type="EMBL" id="FLQS01000055">
    <property type="protein sequence ID" value="SBS78496.1"/>
    <property type="molecule type" value="Genomic_DNA"/>
</dbReference>
<evidence type="ECO:0000256" key="3">
    <source>
        <dbReference type="ARBA" id="ARBA00022989"/>
    </source>
</evidence>
<keyword evidence="3 5" id="KW-1133">Transmembrane helix</keyword>
<evidence type="ECO:0000313" key="6">
    <source>
        <dbReference type="EMBL" id="SBS78496.1"/>
    </source>
</evidence>
<evidence type="ECO:0000256" key="2">
    <source>
        <dbReference type="ARBA" id="ARBA00022692"/>
    </source>
</evidence>
<dbReference type="Gene3D" id="1.20.1540.10">
    <property type="entry name" value="Rhomboid-like"/>
    <property type="match status" value="1"/>
</dbReference>
<feature type="transmembrane region" description="Helical" evidence="5">
    <location>
        <begin position="143"/>
        <end position="163"/>
    </location>
</feature>
<evidence type="ECO:0000256" key="4">
    <source>
        <dbReference type="ARBA" id="ARBA00023136"/>
    </source>
</evidence>
<organism evidence="6">
    <name type="scientific">uncultured Mycobacterium sp</name>
    <dbReference type="NCBI Taxonomy" id="171292"/>
    <lineage>
        <taxon>Bacteria</taxon>
        <taxon>Bacillati</taxon>
        <taxon>Actinomycetota</taxon>
        <taxon>Actinomycetes</taxon>
        <taxon>Mycobacteriales</taxon>
        <taxon>Mycobacteriaceae</taxon>
        <taxon>Mycobacterium</taxon>
        <taxon>environmental samples</taxon>
    </lineage>
</organism>
<feature type="transmembrane region" description="Helical" evidence="5">
    <location>
        <begin position="170"/>
        <end position="187"/>
    </location>
</feature>
<dbReference type="InterPro" id="IPR046862">
    <property type="entry name" value="Rhomboid_2"/>
</dbReference>
<comment type="subcellular location">
    <subcellularLocation>
        <location evidence="1">Membrane</location>
        <topology evidence="1">Multi-pass membrane protein</topology>
    </subcellularLocation>
</comment>
<dbReference type="SUPFAM" id="SSF144091">
    <property type="entry name" value="Rhomboid-like"/>
    <property type="match status" value="1"/>
</dbReference>
<accession>A0A1Y5PID9</accession>
<protein>
    <recommendedName>
        <fullName evidence="7">Transmembrane protein</fullName>
    </recommendedName>
</protein>
<dbReference type="Pfam" id="PF20401">
    <property type="entry name" value="Rhomboid_2"/>
    <property type="match status" value="1"/>
</dbReference>
<evidence type="ECO:0008006" key="7">
    <source>
        <dbReference type="Google" id="ProtNLM"/>
    </source>
</evidence>
<sequence>MHDGSEQPAPATAQRGVSRPIAQFIRSAPVTFTWLTVLFLTTVAQHLLPRWHLMTLLRKDSTNLHHLASDPVRVLITSLLWLDGAAWWPYLVMFCLFLAPAERWLGHLRFVIAGLFAHIVATYLSEGFLYWQIQEAAVSPRYLNARDIGVSYFVVGIIGLLTYRIARPWRWLYLVVTFAWFIGAVLINPTFTPVGHLIALIVGLACYPLSRGRPGPPIDLSWLLRKRHDRPPAA</sequence>
<evidence type="ECO:0000256" key="1">
    <source>
        <dbReference type="ARBA" id="ARBA00004141"/>
    </source>
</evidence>
<keyword evidence="4 5" id="KW-0472">Membrane</keyword>
<reference evidence="6" key="1">
    <citation type="submission" date="2016-03" db="EMBL/GenBank/DDBJ databases">
        <authorList>
            <person name="Ploux O."/>
        </authorList>
    </citation>
    <scope>NUCLEOTIDE SEQUENCE</scope>
    <source>
        <strain evidence="6">UC10</strain>
    </source>
</reference>
<feature type="transmembrane region" description="Helical" evidence="5">
    <location>
        <begin position="28"/>
        <end position="48"/>
    </location>
</feature>
<feature type="transmembrane region" description="Helical" evidence="5">
    <location>
        <begin position="110"/>
        <end position="131"/>
    </location>
</feature>
<feature type="transmembrane region" description="Helical" evidence="5">
    <location>
        <begin position="74"/>
        <end position="98"/>
    </location>
</feature>
<proteinExistence type="predicted"/>
<dbReference type="InterPro" id="IPR035952">
    <property type="entry name" value="Rhomboid-like_sf"/>
</dbReference>
<gene>
    <name evidence="6" type="ORF">MHPYR_590023</name>
</gene>
<dbReference type="GO" id="GO:0016020">
    <property type="term" value="C:membrane"/>
    <property type="evidence" value="ECO:0007669"/>
    <property type="project" value="UniProtKB-SubCell"/>
</dbReference>
<evidence type="ECO:0000256" key="5">
    <source>
        <dbReference type="SAM" id="Phobius"/>
    </source>
</evidence>
<dbReference type="AlphaFoldDB" id="A0A1Y5PID9"/>